<name>A7EWD6_SCLS1</name>
<dbReference type="InParanoid" id="A7EWD6"/>
<evidence type="ECO:0000313" key="3">
    <source>
        <dbReference type="Proteomes" id="UP000001312"/>
    </source>
</evidence>
<sequence>MDAHSVLPLSPYLSRERGLSPLIENNVLSTASTLQDIHKVVWNHAKRRTGPRWRLHPKPNRRAEVKDPH</sequence>
<proteinExistence type="predicted"/>
<dbReference type="Proteomes" id="UP000001312">
    <property type="component" value="Unassembled WGS sequence"/>
</dbReference>
<dbReference type="AlphaFoldDB" id="A7EWD6"/>
<accession>A7EWD6</accession>
<dbReference type="EMBL" id="CH476634">
    <property type="protein sequence ID" value="EDN93778.1"/>
    <property type="molecule type" value="Genomic_DNA"/>
</dbReference>
<evidence type="ECO:0000313" key="2">
    <source>
        <dbReference type="EMBL" id="EDN93778.1"/>
    </source>
</evidence>
<keyword evidence="3" id="KW-1185">Reference proteome</keyword>
<organism evidence="2 3">
    <name type="scientific">Sclerotinia sclerotiorum (strain ATCC 18683 / 1980 / Ss-1)</name>
    <name type="common">White mold</name>
    <name type="synonym">Whetzelinia sclerotiorum</name>
    <dbReference type="NCBI Taxonomy" id="665079"/>
    <lineage>
        <taxon>Eukaryota</taxon>
        <taxon>Fungi</taxon>
        <taxon>Dikarya</taxon>
        <taxon>Ascomycota</taxon>
        <taxon>Pezizomycotina</taxon>
        <taxon>Leotiomycetes</taxon>
        <taxon>Helotiales</taxon>
        <taxon>Sclerotiniaceae</taxon>
        <taxon>Sclerotinia</taxon>
    </lineage>
</organism>
<dbReference type="RefSeq" id="XP_001589012.1">
    <property type="nucleotide sequence ID" value="XM_001588962.1"/>
</dbReference>
<dbReference type="KEGG" id="ssl:SS1G_09645"/>
<dbReference type="GeneID" id="5485384"/>
<feature type="compositionally biased region" description="Basic residues" evidence="1">
    <location>
        <begin position="48"/>
        <end position="60"/>
    </location>
</feature>
<protein>
    <submittedName>
        <fullName evidence="2">Uncharacterized protein</fullName>
    </submittedName>
</protein>
<reference evidence="3" key="1">
    <citation type="journal article" date="2011" name="PLoS Genet.">
        <title>Genomic analysis of the necrotrophic fungal pathogens Sclerotinia sclerotiorum and Botrytis cinerea.</title>
        <authorList>
            <person name="Amselem J."/>
            <person name="Cuomo C.A."/>
            <person name="van Kan J.A."/>
            <person name="Viaud M."/>
            <person name="Benito E.P."/>
            <person name="Couloux A."/>
            <person name="Coutinho P.M."/>
            <person name="de Vries R.P."/>
            <person name="Dyer P.S."/>
            <person name="Fillinger S."/>
            <person name="Fournier E."/>
            <person name="Gout L."/>
            <person name="Hahn M."/>
            <person name="Kohn L."/>
            <person name="Lapalu N."/>
            <person name="Plummer K.M."/>
            <person name="Pradier J.M."/>
            <person name="Quevillon E."/>
            <person name="Sharon A."/>
            <person name="Simon A."/>
            <person name="ten Have A."/>
            <person name="Tudzynski B."/>
            <person name="Tudzynski P."/>
            <person name="Wincker P."/>
            <person name="Andrew M."/>
            <person name="Anthouard V."/>
            <person name="Beever R.E."/>
            <person name="Beffa R."/>
            <person name="Benoit I."/>
            <person name="Bouzid O."/>
            <person name="Brault B."/>
            <person name="Chen Z."/>
            <person name="Choquer M."/>
            <person name="Collemare J."/>
            <person name="Cotton P."/>
            <person name="Danchin E.G."/>
            <person name="Da Silva C."/>
            <person name="Gautier A."/>
            <person name="Giraud C."/>
            <person name="Giraud T."/>
            <person name="Gonzalez C."/>
            <person name="Grossetete S."/>
            <person name="Guldener U."/>
            <person name="Henrissat B."/>
            <person name="Howlett B.J."/>
            <person name="Kodira C."/>
            <person name="Kretschmer M."/>
            <person name="Lappartient A."/>
            <person name="Leroch M."/>
            <person name="Levis C."/>
            <person name="Mauceli E."/>
            <person name="Neuveglise C."/>
            <person name="Oeser B."/>
            <person name="Pearson M."/>
            <person name="Poulain J."/>
            <person name="Poussereau N."/>
            <person name="Quesneville H."/>
            <person name="Rascle C."/>
            <person name="Schumacher J."/>
            <person name="Segurens B."/>
            <person name="Sexton A."/>
            <person name="Silva E."/>
            <person name="Sirven C."/>
            <person name="Soanes D.M."/>
            <person name="Talbot N.J."/>
            <person name="Templeton M."/>
            <person name="Yandava C."/>
            <person name="Yarden O."/>
            <person name="Zeng Q."/>
            <person name="Rollins J.A."/>
            <person name="Lebrun M.H."/>
            <person name="Dickman M."/>
        </authorList>
    </citation>
    <scope>NUCLEOTIDE SEQUENCE [LARGE SCALE GENOMIC DNA]</scope>
    <source>
        <strain evidence="3">ATCC 18683 / 1980 / Ss-1</strain>
    </source>
</reference>
<feature type="region of interest" description="Disordered" evidence="1">
    <location>
        <begin position="48"/>
        <end position="69"/>
    </location>
</feature>
<evidence type="ECO:0000256" key="1">
    <source>
        <dbReference type="SAM" id="MobiDB-lite"/>
    </source>
</evidence>
<gene>
    <name evidence="2" type="ORF">SS1G_09645</name>
</gene>